<gene>
    <name evidence="3" type="ORF">BRAPAZ1V2_A02P25810.2</name>
</gene>
<keyword evidence="1" id="KW-0472">Membrane</keyword>
<accession>A0A8D9H8W4</accession>
<proteinExistence type="inferred from homology"/>
<reference evidence="3 4" key="1">
    <citation type="submission" date="2021-07" db="EMBL/GenBank/DDBJ databases">
        <authorList>
            <consortium name="Genoscope - CEA"/>
            <person name="William W."/>
        </authorList>
    </citation>
    <scope>NUCLEOTIDE SEQUENCE [LARGE SCALE GENOMIC DNA]</scope>
</reference>
<dbReference type="EMBL" id="LS974618">
    <property type="protein sequence ID" value="CAG7893629.1"/>
    <property type="molecule type" value="Genomic_DNA"/>
</dbReference>
<keyword evidence="1" id="KW-0812">Transmembrane</keyword>
<dbReference type="InterPro" id="IPR004345">
    <property type="entry name" value="TB2_DP1_HVA22"/>
</dbReference>
<feature type="transmembrane region" description="Helical" evidence="1">
    <location>
        <begin position="16"/>
        <end position="35"/>
    </location>
</feature>
<feature type="transmembrane region" description="Helical" evidence="1">
    <location>
        <begin position="56"/>
        <end position="72"/>
    </location>
</feature>
<dbReference type="PANTHER" id="PTHR12300">
    <property type="entry name" value="HVA22-LIKE PROTEINS"/>
    <property type="match status" value="1"/>
</dbReference>
<dbReference type="AlphaFoldDB" id="A0A8D9H8W4"/>
<feature type="non-terminal residue" evidence="3">
    <location>
        <position position="1"/>
    </location>
</feature>
<keyword evidence="1" id="KW-1133">Transmembrane helix</keyword>
<organism evidence="3 4">
    <name type="scientific">Brassica campestris</name>
    <name type="common">Field mustard</name>
    <dbReference type="NCBI Taxonomy" id="3711"/>
    <lineage>
        <taxon>Eukaryota</taxon>
        <taxon>Viridiplantae</taxon>
        <taxon>Streptophyta</taxon>
        <taxon>Embryophyta</taxon>
        <taxon>Tracheophyta</taxon>
        <taxon>Spermatophyta</taxon>
        <taxon>Magnoliopsida</taxon>
        <taxon>eudicotyledons</taxon>
        <taxon>Gunneridae</taxon>
        <taxon>Pentapetalae</taxon>
        <taxon>rosids</taxon>
        <taxon>malvids</taxon>
        <taxon>Brassicales</taxon>
        <taxon>Brassicaceae</taxon>
        <taxon>Brassiceae</taxon>
        <taxon>Brassica</taxon>
    </lineage>
</organism>
<dbReference type="Proteomes" id="UP000694005">
    <property type="component" value="Chromosome A02"/>
</dbReference>
<name>A0A8D9H8W4_BRACM</name>
<dbReference type="GO" id="GO:0016020">
    <property type="term" value="C:membrane"/>
    <property type="evidence" value="ECO:0007669"/>
    <property type="project" value="UniProtKB-SubCell"/>
</dbReference>
<feature type="region of interest" description="Disordered" evidence="2">
    <location>
        <begin position="166"/>
        <end position="202"/>
    </location>
</feature>
<dbReference type="PANTHER" id="PTHR12300:SF147">
    <property type="entry name" value="HVA22-LIKE PROTEIN"/>
    <property type="match status" value="1"/>
</dbReference>
<feature type="compositionally biased region" description="Low complexity" evidence="2">
    <location>
        <begin position="178"/>
        <end position="190"/>
    </location>
</feature>
<evidence type="ECO:0000256" key="2">
    <source>
        <dbReference type="SAM" id="MobiDB-lite"/>
    </source>
</evidence>
<evidence type="ECO:0000313" key="4">
    <source>
        <dbReference type="Proteomes" id="UP000694005"/>
    </source>
</evidence>
<dbReference type="Pfam" id="PF03134">
    <property type="entry name" value="TB2_DP1_HVA22"/>
    <property type="match status" value="1"/>
</dbReference>
<comment type="similarity">
    <text evidence="1">Belongs to the DP1 family.</text>
</comment>
<evidence type="ECO:0000313" key="3">
    <source>
        <dbReference type="EMBL" id="CAG7893629.1"/>
    </source>
</evidence>
<evidence type="ECO:0000256" key="1">
    <source>
        <dbReference type="RuleBase" id="RU362006"/>
    </source>
</evidence>
<feature type="compositionally biased region" description="Basic and acidic residues" evidence="2">
    <location>
        <begin position="191"/>
        <end position="202"/>
    </location>
</feature>
<comment type="subcellular location">
    <subcellularLocation>
        <location evidence="1">Membrane</location>
        <topology evidence="1">Multi-pass membrane protein</topology>
    </subcellularLocation>
</comment>
<protein>
    <recommendedName>
        <fullName evidence="1">HVA22-like protein</fullName>
    </recommendedName>
</protein>
<dbReference type="Gramene" id="A02p25810.2_BraZ1">
    <property type="protein sequence ID" value="A02p25810.2_BraZ1.CDS"/>
    <property type="gene ID" value="A02g25810.2_BraZ1"/>
</dbReference>
<sequence>FTVHNITVDIILHGDITMIGSFLTRALIMVFGYAYPSYECFKTVERNKPEIQQLQFWCQYWYVILVAALTVLERVGDALVSWLPLYSEAKLAFFVYLWFPKTKGTTYVYNVFFKPYVSKHENDIDRNLMEIKTRAGDMAMIYLQKAFDYGHARFFEILQYIREQSTPKPQSKEKKETTTPQLDDPTLTVTEENKATHDEMKKKLTRDREKLLGKHTWYIPTLHHLLSFVNL</sequence>